<evidence type="ECO:0000313" key="2">
    <source>
        <dbReference type="Proteomes" id="UP001597468"/>
    </source>
</evidence>
<accession>A0ABW5IX94</accession>
<sequence>MKTPILILFLFGLISCQDSQLEADQALQEKVENEIRNGSKVNFAELTDFEWDQMITLGPYSQVDKIADSLHLDLRNIRSNGISHSDYYTLVVFLNNKKSVRIIEPPKRFDRTGVVIPKRESTFKVNKEGILSRTE</sequence>
<organism evidence="1 2">
    <name type="scientific">Salinimicrobium flavum</name>
    <dbReference type="NCBI Taxonomy" id="1737065"/>
    <lineage>
        <taxon>Bacteria</taxon>
        <taxon>Pseudomonadati</taxon>
        <taxon>Bacteroidota</taxon>
        <taxon>Flavobacteriia</taxon>
        <taxon>Flavobacteriales</taxon>
        <taxon>Flavobacteriaceae</taxon>
        <taxon>Salinimicrobium</taxon>
    </lineage>
</organism>
<dbReference type="Proteomes" id="UP001597468">
    <property type="component" value="Unassembled WGS sequence"/>
</dbReference>
<gene>
    <name evidence="1" type="ORF">ACFSTG_07485</name>
</gene>
<dbReference type="PROSITE" id="PS51257">
    <property type="entry name" value="PROKAR_LIPOPROTEIN"/>
    <property type="match status" value="1"/>
</dbReference>
<keyword evidence="2" id="KW-1185">Reference proteome</keyword>
<name>A0ABW5IX94_9FLAO</name>
<proteinExistence type="predicted"/>
<dbReference type="RefSeq" id="WP_380750443.1">
    <property type="nucleotide sequence ID" value="NZ_JBHULT010000006.1"/>
</dbReference>
<comment type="caution">
    <text evidence="1">The sequence shown here is derived from an EMBL/GenBank/DDBJ whole genome shotgun (WGS) entry which is preliminary data.</text>
</comment>
<reference evidence="2" key="1">
    <citation type="journal article" date="2019" name="Int. J. Syst. Evol. Microbiol.">
        <title>The Global Catalogue of Microorganisms (GCM) 10K type strain sequencing project: providing services to taxonomists for standard genome sequencing and annotation.</title>
        <authorList>
            <consortium name="The Broad Institute Genomics Platform"/>
            <consortium name="The Broad Institute Genome Sequencing Center for Infectious Disease"/>
            <person name="Wu L."/>
            <person name="Ma J."/>
        </authorList>
    </citation>
    <scope>NUCLEOTIDE SEQUENCE [LARGE SCALE GENOMIC DNA]</scope>
    <source>
        <strain evidence="2">KCTC 42585</strain>
    </source>
</reference>
<evidence type="ECO:0000313" key="1">
    <source>
        <dbReference type="EMBL" id="MFD2517731.1"/>
    </source>
</evidence>
<dbReference type="EMBL" id="JBHULT010000006">
    <property type="protein sequence ID" value="MFD2517731.1"/>
    <property type="molecule type" value="Genomic_DNA"/>
</dbReference>
<evidence type="ECO:0008006" key="3">
    <source>
        <dbReference type="Google" id="ProtNLM"/>
    </source>
</evidence>
<protein>
    <recommendedName>
        <fullName evidence="3">Lipoprotein</fullName>
    </recommendedName>
</protein>